<evidence type="ECO:0000256" key="1">
    <source>
        <dbReference type="ARBA" id="ARBA00011009"/>
    </source>
</evidence>
<accession>A0ABU3NZB8</accession>
<dbReference type="HAMAP" id="MF_00394">
    <property type="entry name" value="NAD_Glyc3P_dehydrog"/>
    <property type="match status" value="1"/>
</dbReference>
<dbReference type="NCBIfam" id="NF000942">
    <property type="entry name" value="PRK00094.1-4"/>
    <property type="match status" value="1"/>
</dbReference>
<evidence type="ECO:0000256" key="4">
    <source>
        <dbReference type="ARBA" id="ARBA00023002"/>
    </source>
</evidence>
<dbReference type="InterPro" id="IPR011128">
    <property type="entry name" value="G3P_DH_NAD-dep_N"/>
</dbReference>
<feature type="binding site" evidence="9">
    <location>
        <position position="254"/>
    </location>
    <ligand>
        <name>NADPH</name>
        <dbReference type="ChEBI" id="CHEBI:57783"/>
    </ligand>
</feature>
<evidence type="ECO:0000256" key="10">
    <source>
        <dbReference type="RuleBase" id="RU000437"/>
    </source>
</evidence>
<proteinExistence type="inferred from homology"/>
<dbReference type="Pfam" id="PF01210">
    <property type="entry name" value="NAD_Gly3P_dh_N"/>
    <property type="match status" value="1"/>
</dbReference>
<reference evidence="14 15" key="1">
    <citation type="submission" date="2023-07" db="EMBL/GenBank/DDBJ databases">
        <title>The novel representative of Negativicutes class, Anaeroselena agilis gen. nov. sp. nov.</title>
        <authorList>
            <person name="Prokofeva M.I."/>
            <person name="Elcheninov A.G."/>
            <person name="Klyukina A."/>
            <person name="Kublanov I.V."/>
            <person name="Frolov E.N."/>
            <person name="Podosokorskaya O.A."/>
        </authorList>
    </citation>
    <scope>NUCLEOTIDE SEQUENCE [LARGE SCALE GENOMIC DNA]</scope>
    <source>
        <strain evidence="14 15">4137-cl</strain>
    </source>
</reference>
<comment type="pathway">
    <text evidence="9">Membrane lipid metabolism; glycerophospholipid metabolism.</text>
</comment>
<feature type="binding site" evidence="9">
    <location>
        <position position="105"/>
    </location>
    <ligand>
        <name>NADPH</name>
        <dbReference type="ChEBI" id="CHEBI:57783"/>
    </ligand>
</feature>
<keyword evidence="15" id="KW-1185">Reference proteome</keyword>
<dbReference type="InterPro" id="IPR008927">
    <property type="entry name" value="6-PGluconate_DH-like_C_sf"/>
</dbReference>
<dbReference type="Proteomes" id="UP001254848">
    <property type="component" value="Unassembled WGS sequence"/>
</dbReference>
<evidence type="ECO:0000256" key="3">
    <source>
        <dbReference type="ARBA" id="ARBA00022857"/>
    </source>
</evidence>
<feature type="binding site" evidence="9">
    <location>
        <position position="48"/>
    </location>
    <ligand>
        <name>NADPH</name>
        <dbReference type="ChEBI" id="CHEBI:57783"/>
    </ligand>
</feature>
<comment type="caution">
    <text evidence="14">The sequence shown here is derived from an EMBL/GenBank/DDBJ whole genome shotgun (WGS) entry which is preliminary data.</text>
</comment>
<comment type="subcellular location">
    <subcellularLocation>
        <location evidence="9">Cytoplasm</location>
    </subcellularLocation>
</comment>
<evidence type="ECO:0000313" key="14">
    <source>
        <dbReference type="EMBL" id="MDT8901206.1"/>
    </source>
</evidence>
<dbReference type="InterPro" id="IPR006109">
    <property type="entry name" value="G3P_DH_NAD-dep_C"/>
</dbReference>
<evidence type="ECO:0000256" key="2">
    <source>
        <dbReference type="ARBA" id="ARBA00022516"/>
    </source>
</evidence>
<dbReference type="PIRSF" id="PIRSF000114">
    <property type="entry name" value="Glycerol-3-P_dh"/>
    <property type="match status" value="1"/>
</dbReference>
<keyword evidence="5 9" id="KW-0520">NAD</keyword>
<evidence type="ECO:0000313" key="15">
    <source>
        <dbReference type="Proteomes" id="UP001254848"/>
    </source>
</evidence>
<dbReference type="Gene3D" id="1.10.1040.10">
    <property type="entry name" value="N-(1-d-carboxylethyl)-l-norvaline Dehydrogenase, domain 2"/>
    <property type="match status" value="1"/>
</dbReference>
<comment type="catalytic activity">
    <reaction evidence="9 11">
        <text>sn-glycerol 3-phosphate + NADP(+) = dihydroxyacetone phosphate + NADPH + H(+)</text>
        <dbReference type="Rhea" id="RHEA:11096"/>
        <dbReference type="ChEBI" id="CHEBI:15378"/>
        <dbReference type="ChEBI" id="CHEBI:57597"/>
        <dbReference type="ChEBI" id="CHEBI:57642"/>
        <dbReference type="ChEBI" id="CHEBI:57783"/>
        <dbReference type="ChEBI" id="CHEBI:58349"/>
        <dbReference type="EC" id="1.1.1.94"/>
    </reaction>
</comment>
<dbReference type="NCBIfam" id="NF000941">
    <property type="entry name" value="PRK00094.1-3"/>
    <property type="match status" value="1"/>
</dbReference>
<comment type="function">
    <text evidence="9">Catalyzes the reduction of the glycolytic intermediate dihydroxyacetone phosphate (DHAP) to sn-glycerol 3-phosphate (G3P), the key precursor for phospholipid synthesis.</text>
</comment>
<dbReference type="GO" id="GO:0047952">
    <property type="term" value="F:glycerol-3-phosphate dehydrogenase [NAD(P)+] activity"/>
    <property type="evidence" value="ECO:0007669"/>
    <property type="project" value="UniProtKB-EC"/>
</dbReference>
<feature type="binding site" evidence="9">
    <location>
        <position position="255"/>
    </location>
    <ligand>
        <name>sn-glycerol 3-phosphate</name>
        <dbReference type="ChEBI" id="CHEBI:57597"/>
    </ligand>
</feature>
<dbReference type="EC" id="1.1.1.94" evidence="9"/>
<keyword evidence="2 9" id="KW-0444">Lipid biosynthesis</keyword>
<keyword evidence="9" id="KW-0547">Nucleotide-binding</keyword>
<dbReference type="Pfam" id="PF07479">
    <property type="entry name" value="NAD_Gly3P_dh_C"/>
    <property type="match status" value="1"/>
</dbReference>
<keyword evidence="6 9" id="KW-0443">Lipid metabolism</keyword>
<evidence type="ECO:0000256" key="6">
    <source>
        <dbReference type="ARBA" id="ARBA00023098"/>
    </source>
</evidence>
<feature type="binding site" evidence="9">
    <location>
        <position position="31"/>
    </location>
    <ligand>
        <name>NADPH</name>
        <dbReference type="ChEBI" id="CHEBI:57783"/>
    </ligand>
</feature>
<keyword evidence="4 9" id="KW-0560">Oxidoreductase</keyword>
<keyword evidence="9" id="KW-0963">Cytoplasm</keyword>
<comment type="caution">
    <text evidence="9">Lacks conserved residue(s) required for the propagation of feature annotation.</text>
</comment>
<dbReference type="InterPro" id="IPR013328">
    <property type="entry name" value="6PGD_dom2"/>
</dbReference>
<evidence type="ECO:0000256" key="7">
    <source>
        <dbReference type="ARBA" id="ARBA00023209"/>
    </source>
</evidence>
<feature type="binding site" evidence="9">
    <location>
        <position position="135"/>
    </location>
    <ligand>
        <name>sn-glycerol 3-phosphate</name>
        <dbReference type="ChEBI" id="CHEBI:57597"/>
    </ligand>
</feature>
<evidence type="ECO:0000256" key="9">
    <source>
        <dbReference type="HAMAP-Rule" id="MF_00394"/>
    </source>
</evidence>
<dbReference type="InterPro" id="IPR036291">
    <property type="entry name" value="NAD(P)-bd_dom_sf"/>
</dbReference>
<feature type="binding site" evidence="9">
    <location>
        <position position="254"/>
    </location>
    <ligand>
        <name>sn-glycerol 3-phosphate</name>
        <dbReference type="ChEBI" id="CHEBI:57597"/>
    </ligand>
</feature>
<feature type="binding site" evidence="9">
    <location>
        <position position="190"/>
    </location>
    <ligand>
        <name>sn-glycerol 3-phosphate</name>
        <dbReference type="ChEBI" id="CHEBI:57597"/>
    </ligand>
</feature>
<dbReference type="PRINTS" id="PR00077">
    <property type="entry name" value="GPDHDRGNASE"/>
</dbReference>
<dbReference type="PROSITE" id="PS00957">
    <property type="entry name" value="NAD_G3PDH"/>
    <property type="match status" value="1"/>
</dbReference>
<feature type="domain" description="Glycerol-3-phosphate dehydrogenase NAD-dependent N-terminal" evidence="12">
    <location>
        <begin position="2"/>
        <end position="159"/>
    </location>
</feature>
<evidence type="ECO:0000256" key="11">
    <source>
        <dbReference type="RuleBase" id="RU000439"/>
    </source>
</evidence>
<dbReference type="SUPFAM" id="SSF51735">
    <property type="entry name" value="NAD(P)-binding Rossmann-fold domains"/>
    <property type="match status" value="1"/>
</dbReference>
<keyword evidence="7 9" id="KW-0594">Phospholipid biosynthesis</keyword>
<dbReference type="RefSeq" id="WP_413779726.1">
    <property type="nucleotide sequence ID" value="NZ_JAUOZS010000001.1"/>
</dbReference>
<protein>
    <recommendedName>
        <fullName evidence="9">Glycerol-3-phosphate dehydrogenase [NAD(P)+]</fullName>
        <ecNumber evidence="9">1.1.1.94</ecNumber>
    </recommendedName>
    <alternativeName>
        <fullName evidence="9">NAD(P)(+)-dependent glycerol-3-phosphate dehydrogenase</fullName>
    </alternativeName>
    <alternativeName>
        <fullName evidence="9">NAD(P)H-dependent dihydroxyacetone-phosphate reductase</fullName>
    </alternativeName>
</protein>
<keyword evidence="8 9" id="KW-1208">Phospholipid metabolism</keyword>
<dbReference type="PANTHER" id="PTHR11728:SF1">
    <property type="entry name" value="GLYCEROL-3-PHOSPHATE DEHYDROGENASE [NAD(+)] 2, CHLOROPLASTIC"/>
    <property type="match status" value="1"/>
</dbReference>
<feature type="binding site" evidence="9">
    <location>
        <position position="11"/>
    </location>
    <ligand>
        <name>NADPH</name>
        <dbReference type="ChEBI" id="CHEBI:57783"/>
    </ligand>
</feature>
<evidence type="ECO:0000256" key="8">
    <source>
        <dbReference type="ARBA" id="ARBA00023264"/>
    </source>
</evidence>
<dbReference type="NCBIfam" id="NF000940">
    <property type="entry name" value="PRK00094.1-2"/>
    <property type="match status" value="1"/>
</dbReference>
<dbReference type="EMBL" id="JAUOZS010000001">
    <property type="protein sequence ID" value="MDT8901206.1"/>
    <property type="molecule type" value="Genomic_DNA"/>
</dbReference>
<dbReference type="InterPro" id="IPR006168">
    <property type="entry name" value="G3P_DH_NAD-dep"/>
</dbReference>
<keyword evidence="3 9" id="KW-0521">NADP</keyword>
<organism evidence="14 15">
    <name type="scientific">Anaeroselena agilis</name>
    <dbReference type="NCBI Taxonomy" id="3063788"/>
    <lineage>
        <taxon>Bacteria</taxon>
        <taxon>Bacillati</taxon>
        <taxon>Bacillota</taxon>
        <taxon>Negativicutes</taxon>
        <taxon>Acetonemataceae</taxon>
        <taxon>Anaeroselena</taxon>
    </lineage>
</organism>
<feature type="binding site" evidence="9">
    <location>
        <position position="243"/>
    </location>
    <ligand>
        <name>sn-glycerol 3-phosphate</name>
        <dbReference type="ChEBI" id="CHEBI:57597"/>
    </ligand>
</feature>
<gene>
    <name evidence="9" type="primary">gpsA</name>
    <name evidence="14" type="ORF">Q4T40_08145</name>
</gene>
<feature type="binding site" evidence="9">
    <location>
        <position position="253"/>
    </location>
    <ligand>
        <name>sn-glycerol 3-phosphate</name>
        <dbReference type="ChEBI" id="CHEBI:57597"/>
    </ligand>
</feature>
<feature type="binding site" evidence="9">
    <location>
        <position position="139"/>
    </location>
    <ligand>
        <name>NADPH</name>
        <dbReference type="ChEBI" id="CHEBI:57783"/>
    </ligand>
</feature>
<feature type="binding site" evidence="9">
    <location>
        <position position="105"/>
    </location>
    <ligand>
        <name>sn-glycerol 3-phosphate</name>
        <dbReference type="ChEBI" id="CHEBI:57597"/>
    </ligand>
</feature>
<comment type="similarity">
    <text evidence="1 9 10">Belongs to the NAD-dependent glycerol-3-phosphate dehydrogenase family.</text>
</comment>
<feature type="domain" description="Glycerol-3-phosphate dehydrogenase NAD-dependent C-terminal" evidence="13">
    <location>
        <begin position="179"/>
        <end position="319"/>
    </location>
</feature>
<dbReference type="PANTHER" id="PTHR11728">
    <property type="entry name" value="GLYCEROL-3-PHOSPHATE DEHYDROGENASE"/>
    <property type="match status" value="1"/>
</dbReference>
<evidence type="ECO:0000259" key="13">
    <source>
        <dbReference type="Pfam" id="PF07479"/>
    </source>
</evidence>
<dbReference type="Gene3D" id="3.40.50.720">
    <property type="entry name" value="NAD(P)-binding Rossmann-like Domain"/>
    <property type="match status" value="1"/>
</dbReference>
<feature type="binding site" evidence="9">
    <location>
        <position position="278"/>
    </location>
    <ligand>
        <name>NADPH</name>
        <dbReference type="ChEBI" id="CHEBI:57783"/>
    </ligand>
</feature>
<evidence type="ECO:0000259" key="12">
    <source>
        <dbReference type="Pfam" id="PF01210"/>
    </source>
</evidence>
<feature type="active site" description="Proton acceptor" evidence="9">
    <location>
        <position position="190"/>
    </location>
</feature>
<sequence length="340" mass="34696">MKIAVIGAGGWGTALATVLGENNHQVSLWARSQAFAAELAATRHNPRYLPDAVLPDGVVCTADLDAAARGAAIVIIATPSHAVRAAAGALAEHLAAGAVVVSAAKGLEIGSLKRMSEVIVEEIPAAAARLVALSGPNHAEEVALRQPTATVAASASREAAEAVQDALMAPYFRVYTNPDIIGVELGGALKNIVALGAGIGDGLGFGDNAKAALMTRGLAEITRLGVAMGASPLTFAGLAGIGDLIVTCTSSHSRNRRAGLALAAGKTVGEIEGETGMVVEGIRSTLAAHQLAGRLGVEMPITAEIHRVLYQGADPREAVGRLMGRGRTHEVEEGAEIENW</sequence>
<feature type="binding site" evidence="9">
    <location>
        <position position="280"/>
    </location>
    <ligand>
        <name>NADPH</name>
        <dbReference type="ChEBI" id="CHEBI:57783"/>
    </ligand>
</feature>
<comment type="catalytic activity">
    <reaction evidence="9">
        <text>sn-glycerol 3-phosphate + NAD(+) = dihydroxyacetone phosphate + NADH + H(+)</text>
        <dbReference type="Rhea" id="RHEA:11092"/>
        <dbReference type="ChEBI" id="CHEBI:15378"/>
        <dbReference type="ChEBI" id="CHEBI:57540"/>
        <dbReference type="ChEBI" id="CHEBI:57597"/>
        <dbReference type="ChEBI" id="CHEBI:57642"/>
        <dbReference type="ChEBI" id="CHEBI:57945"/>
        <dbReference type="EC" id="1.1.1.94"/>
    </reaction>
</comment>
<name>A0ABU3NZB8_9FIRM</name>
<evidence type="ECO:0000256" key="5">
    <source>
        <dbReference type="ARBA" id="ARBA00023027"/>
    </source>
</evidence>
<dbReference type="SUPFAM" id="SSF48179">
    <property type="entry name" value="6-phosphogluconate dehydrogenase C-terminal domain-like"/>
    <property type="match status" value="1"/>
</dbReference>